<protein>
    <submittedName>
        <fullName evidence="7">CP family cyanate transporter-like MFS transporter</fullName>
    </submittedName>
</protein>
<feature type="domain" description="Major facilitator superfamily (MFS) profile" evidence="6">
    <location>
        <begin position="12"/>
        <end position="402"/>
    </location>
</feature>
<sequence length="439" mass="44949">MTPSNVRVSRPAALSTLIGLVLLALNLRAAISGVSPLLDELQRSFGLSGAAMGVLTTLPVLCLGAFAALAPPLARRLGTERALTGALLLIGGGILLRLVPLPGVAAAPLFLGTAVAGAGIAIGNVLMPYVIKSTFPNRVGLLTGLAMMLMSTGAALSSGLAVPLDGMGGWRLALAVWSIPALLAAAVWAPMALRSRGAGTGSAQVANDSTPGTEGGSLLRNRLAWHVTLFLGMQSLAFYVLMSWLPAIMRDQGYPATTAGLMLSVMMLLGIPSGLVMPMLAARRTDQRPLVVGVMALMALGVGGLLLAPGQGWLWVVVLGFGTGSAFPLAYTLVTLRSATPRVAARLSGMAQTTGYLLAGAGPFLFGVMNGATGGWNVPLLILLVWLVPETLFALRAARPAVVGGPPAIAPVGLPLHAASFERLASSREILAAAESVRR</sequence>
<dbReference type="InterPro" id="IPR052524">
    <property type="entry name" value="MFS_Cyanate_Porter"/>
</dbReference>
<gene>
    <name evidence="7" type="ORF">DFJ69_2679</name>
</gene>
<dbReference type="AlphaFoldDB" id="A0A3D9SMR4"/>
<dbReference type="GO" id="GO:0005886">
    <property type="term" value="C:plasma membrane"/>
    <property type="evidence" value="ECO:0007669"/>
    <property type="project" value="UniProtKB-SubCell"/>
</dbReference>
<keyword evidence="2 5" id="KW-0812">Transmembrane</keyword>
<dbReference type="PANTHER" id="PTHR23523:SF2">
    <property type="entry name" value="2-NITROIMIDAZOLE TRANSPORTER"/>
    <property type="match status" value="1"/>
</dbReference>
<dbReference type="EMBL" id="QTTT01000001">
    <property type="protein sequence ID" value="REE97216.1"/>
    <property type="molecule type" value="Genomic_DNA"/>
</dbReference>
<dbReference type="SUPFAM" id="SSF103473">
    <property type="entry name" value="MFS general substrate transporter"/>
    <property type="match status" value="1"/>
</dbReference>
<evidence type="ECO:0000313" key="8">
    <source>
        <dbReference type="Proteomes" id="UP000256661"/>
    </source>
</evidence>
<accession>A0A3D9SMR4</accession>
<comment type="caution">
    <text evidence="7">The sequence shown here is derived from an EMBL/GenBank/DDBJ whole genome shotgun (WGS) entry which is preliminary data.</text>
</comment>
<keyword evidence="3 5" id="KW-1133">Transmembrane helix</keyword>
<dbReference type="CDD" id="cd17339">
    <property type="entry name" value="MFS_NIMT_CynX_like"/>
    <property type="match status" value="1"/>
</dbReference>
<feature type="transmembrane region" description="Helical" evidence="5">
    <location>
        <begin position="105"/>
        <end position="127"/>
    </location>
</feature>
<dbReference type="Pfam" id="PF07690">
    <property type="entry name" value="MFS_1"/>
    <property type="match status" value="1"/>
</dbReference>
<keyword evidence="4 5" id="KW-0472">Membrane</keyword>
<dbReference type="InterPro" id="IPR020846">
    <property type="entry name" value="MFS_dom"/>
</dbReference>
<dbReference type="Gene3D" id="1.20.1250.20">
    <property type="entry name" value="MFS general substrate transporter like domains"/>
    <property type="match status" value="2"/>
</dbReference>
<evidence type="ECO:0000256" key="4">
    <source>
        <dbReference type="ARBA" id="ARBA00023136"/>
    </source>
</evidence>
<feature type="transmembrane region" description="Helical" evidence="5">
    <location>
        <begin position="313"/>
        <end position="334"/>
    </location>
</feature>
<dbReference type="PANTHER" id="PTHR23523">
    <property type="match status" value="1"/>
</dbReference>
<feature type="transmembrane region" description="Helical" evidence="5">
    <location>
        <begin position="139"/>
        <end position="162"/>
    </location>
</feature>
<evidence type="ECO:0000259" key="6">
    <source>
        <dbReference type="PROSITE" id="PS50850"/>
    </source>
</evidence>
<reference evidence="7 8" key="1">
    <citation type="submission" date="2018-08" db="EMBL/GenBank/DDBJ databases">
        <title>Sequencing the genomes of 1000 actinobacteria strains.</title>
        <authorList>
            <person name="Klenk H.-P."/>
        </authorList>
    </citation>
    <scope>NUCLEOTIDE SEQUENCE [LARGE SCALE GENOMIC DNA]</scope>
    <source>
        <strain evidence="7 8">DSM 43927</strain>
    </source>
</reference>
<dbReference type="GO" id="GO:0022857">
    <property type="term" value="F:transmembrane transporter activity"/>
    <property type="evidence" value="ECO:0007669"/>
    <property type="project" value="InterPro"/>
</dbReference>
<feature type="transmembrane region" description="Helical" evidence="5">
    <location>
        <begin position="355"/>
        <end position="372"/>
    </location>
</feature>
<organism evidence="7 8">
    <name type="scientific">Thermomonospora umbrina</name>
    <dbReference type="NCBI Taxonomy" id="111806"/>
    <lineage>
        <taxon>Bacteria</taxon>
        <taxon>Bacillati</taxon>
        <taxon>Actinomycetota</taxon>
        <taxon>Actinomycetes</taxon>
        <taxon>Streptosporangiales</taxon>
        <taxon>Thermomonosporaceae</taxon>
        <taxon>Thermomonospora</taxon>
    </lineage>
</organism>
<feature type="transmembrane region" description="Helical" evidence="5">
    <location>
        <begin position="168"/>
        <end position="189"/>
    </location>
</feature>
<feature type="transmembrane region" description="Helical" evidence="5">
    <location>
        <begin position="45"/>
        <end position="70"/>
    </location>
</feature>
<dbReference type="InterPro" id="IPR011701">
    <property type="entry name" value="MFS"/>
</dbReference>
<evidence type="ECO:0000256" key="3">
    <source>
        <dbReference type="ARBA" id="ARBA00022989"/>
    </source>
</evidence>
<feature type="transmembrane region" description="Helical" evidence="5">
    <location>
        <begin position="378"/>
        <end position="395"/>
    </location>
</feature>
<feature type="transmembrane region" description="Helical" evidence="5">
    <location>
        <begin position="254"/>
        <end position="277"/>
    </location>
</feature>
<dbReference type="InterPro" id="IPR036259">
    <property type="entry name" value="MFS_trans_sf"/>
</dbReference>
<feature type="transmembrane region" description="Helical" evidence="5">
    <location>
        <begin position="82"/>
        <end position="99"/>
    </location>
</feature>
<dbReference type="PROSITE" id="PS50850">
    <property type="entry name" value="MFS"/>
    <property type="match status" value="1"/>
</dbReference>
<evidence type="ECO:0000256" key="1">
    <source>
        <dbReference type="ARBA" id="ARBA00004651"/>
    </source>
</evidence>
<evidence type="ECO:0000313" key="7">
    <source>
        <dbReference type="EMBL" id="REE97216.1"/>
    </source>
</evidence>
<name>A0A3D9SMR4_9ACTN</name>
<dbReference type="RefSeq" id="WP_116022740.1">
    <property type="nucleotide sequence ID" value="NZ_QTTT01000001.1"/>
</dbReference>
<comment type="subcellular location">
    <subcellularLocation>
        <location evidence="1">Cell membrane</location>
        <topology evidence="1">Multi-pass membrane protein</topology>
    </subcellularLocation>
</comment>
<feature type="transmembrane region" description="Helical" evidence="5">
    <location>
        <begin position="223"/>
        <end position="242"/>
    </location>
</feature>
<feature type="transmembrane region" description="Helical" evidence="5">
    <location>
        <begin position="289"/>
        <end position="307"/>
    </location>
</feature>
<keyword evidence="8" id="KW-1185">Reference proteome</keyword>
<dbReference type="Proteomes" id="UP000256661">
    <property type="component" value="Unassembled WGS sequence"/>
</dbReference>
<dbReference type="OrthoDB" id="5317164at2"/>
<evidence type="ECO:0000256" key="2">
    <source>
        <dbReference type="ARBA" id="ARBA00022692"/>
    </source>
</evidence>
<evidence type="ECO:0000256" key="5">
    <source>
        <dbReference type="SAM" id="Phobius"/>
    </source>
</evidence>
<proteinExistence type="predicted"/>